<evidence type="ECO:0000313" key="1">
    <source>
        <dbReference type="EMBL" id="XBH22258.1"/>
    </source>
</evidence>
<organism evidence="1">
    <name type="scientific">Jonesiaceae bacterium BS-20</name>
    <dbReference type="NCBI Taxonomy" id="3120821"/>
    <lineage>
        <taxon>Bacteria</taxon>
        <taxon>Bacillati</taxon>
        <taxon>Actinomycetota</taxon>
        <taxon>Actinomycetes</taxon>
        <taxon>Micrococcales</taxon>
        <taxon>Jonesiaceae</taxon>
    </lineage>
</organism>
<sequence length="220" mass="24696">MTEVVSTVIDPAQILAQFDAASEDATFIDLDNGYAYTIDARLHVYSDGQRWALIGEVLGYNPRSGNVVDVLHYFGNALTSGPVGYENEDFLFRVENMEQVEDVNEPEEFRGGPIRVRGIDLVVQAQPGDELDGVFRSLVPEHRDLLLATEEELRRRIPTDLPKVLRLEEWNQPDLFETPPSASESYRLIAQVLATADASRWIPTLAPNTHWSNWPDSGSL</sequence>
<gene>
    <name evidence="1" type="ORF">V5R04_03250</name>
</gene>
<dbReference type="InterPro" id="IPR054272">
    <property type="entry name" value="DUF7003"/>
</dbReference>
<dbReference type="AlphaFoldDB" id="A0AAU7DZ77"/>
<dbReference type="EMBL" id="CP146203">
    <property type="protein sequence ID" value="XBH22258.1"/>
    <property type="molecule type" value="Genomic_DNA"/>
</dbReference>
<protein>
    <submittedName>
        <fullName evidence="1">Uncharacterized protein</fullName>
    </submittedName>
</protein>
<name>A0AAU7DZ77_9MICO</name>
<accession>A0AAU7DZ77</accession>
<dbReference type="Pfam" id="PF22535">
    <property type="entry name" value="DUF7003"/>
    <property type="match status" value="1"/>
</dbReference>
<proteinExistence type="predicted"/>
<reference evidence="1" key="1">
    <citation type="submission" date="2024-02" db="EMBL/GenBank/DDBJ databases">
        <title>Tomenella chthoni gen. nov. sp. nov., a member of the family Jonesiaceae isolated from bat guano.</title>
        <authorList>
            <person name="Miller S.L."/>
            <person name="King J."/>
            <person name="Sankaranarayanan K."/>
            <person name="Lawson P.A."/>
        </authorList>
    </citation>
    <scope>NUCLEOTIDE SEQUENCE</scope>
    <source>
        <strain evidence="1">BS-20</strain>
    </source>
</reference>